<dbReference type="EMBL" id="JAADJG010000115">
    <property type="protein sequence ID" value="KAF4454840.1"/>
    <property type="molecule type" value="Genomic_DNA"/>
</dbReference>
<name>A0A8H4KP23_9HYPO</name>
<feature type="transmembrane region" description="Helical" evidence="6">
    <location>
        <begin position="169"/>
        <end position="193"/>
    </location>
</feature>
<evidence type="ECO:0000256" key="2">
    <source>
        <dbReference type="ARBA" id="ARBA00022692"/>
    </source>
</evidence>
<comment type="subcellular location">
    <subcellularLocation>
        <location evidence="1">Membrane</location>
        <topology evidence="1">Multi-pass membrane protein</topology>
    </subcellularLocation>
</comment>
<feature type="transmembrane region" description="Helical" evidence="6">
    <location>
        <begin position="43"/>
        <end position="65"/>
    </location>
</feature>
<feature type="transmembrane region" description="Helical" evidence="6">
    <location>
        <begin position="205"/>
        <end position="227"/>
    </location>
</feature>
<evidence type="ECO:0000256" key="5">
    <source>
        <dbReference type="ARBA" id="ARBA00038359"/>
    </source>
</evidence>
<dbReference type="PANTHER" id="PTHR33048:SF92">
    <property type="entry name" value="INTEGRAL MEMBRANE PROTEIN"/>
    <property type="match status" value="1"/>
</dbReference>
<comment type="caution">
    <text evidence="8">The sequence shown here is derived from an EMBL/GenBank/DDBJ whole genome shotgun (WGS) entry which is preliminary data.</text>
</comment>
<dbReference type="Pfam" id="PF20684">
    <property type="entry name" value="Fung_rhodopsin"/>
    <property type="match status" value="1"/>
</dbReference>
<evidence type="ECO:0000313" key="8">
    <source>
        <dbReference type="EMBL" id="KAF4454840.1"/>
    </source>
</evidence>
<feature type="transmembrane region" description="Helical" evidence="6">
    <location>
        <begin position="13"/>
        <end position="31"/>
    </location>
</feature>
<dbReference type="InterPro" id="IPR049326">
    <property type="entry name" value="Rhodopsin_dom_fungi"/>
</dbReference>
<keyword evidence="9" id="KW-1185">Reference proteome</keyword>
<dbReference type="GO" id="GO:0016020">
    <property type="term" value="C:membrane"/>
    <property type="evidence" value="ECO:0007669"/>
    <property type="project" value="UniProtKB-SubCell"/>
</dbReference>
<proteinExistence type="inferred from homology"/>
<organism evidence="8 9">
    <name type="scientific">Fusarium austroafricanum</name>
    <dbReference type="NCBI Taxonomy" id="2364996"/>
    <lineage>
        <taxon>Eukaryota</taxon>
        <taxon>Fungi</taxon>
        <taxon>Dikarya</taxon>
        <taxon>Ascomycota</taxon>
        <taxon>Pezizomycotina</taxon>
        <taxon>Sordariomycetes</taxon>
        <taxon>Hypocreomycetidae</taxon>
        <taxon>Hypocreales</taxon>
        <taxon>Nectriaceae</taxon>
        <taxon>Fusarium</taxon>
        <taxon>Fusarium concolor species complex</taxon>
    </lineage>
</organism>
<evidence type="ECO:0000256" key="6">
    <source>
        <dbReference type="SAM" id="Phobius"/>
    </source>
</evidence>
<reference evidence="8" key="1">
    <citation type="submission" date="2020-01" db="EMBL/GenBank/DDBJ databases">
        <title>Identification and distribution of gene clusters putatively required for synthesis of sphingolipid metabolism inhibitors in phylogenetically diverse species of the filamentous fungus Fusarium.</title>
        <authorList>
            <person name="Kim H.-S."/>
            <person name="Busman M."/>
            <person name="Brown D.W."/>
            <person name="Divon H."/>
            <person name="Uhlig S."/>
            <person name="Proctor R.H."/>
        </authorList>
    </citation>
    <scope>NUCLEOTIDE SEQUENCE</scope>
    <source>
        <strain evidence="8">NRRL 53441</strain>
    </source>
</reference>
<evidence type="ECO:0000256" key="4">
    <source>
        <dbReference type="ARBA" id="ARBA00023136"/>
    </source>
</evidence>
<dbReference type="PANTHER" id="PTHR33048">
    <property type="entry name" value="PTH11-LIKE INTEGRAL MEMBRANE PROTEIN (AFU_ORTHOLOGUE AFUA_5G11245)"/>
    <property type="match status" value="1"/>
</dbReference>
<dbReference type="Proteomes" id="UP000605986">
    <property type="component" value="Unassembled WGS sequence"/>
</dbReference>
<feature type="transmembrane region" description="Helical" evidence="6">
    <location>
        <begin position="92"/>
        <end position="116"/>
    </location>
</feature>
<accession>A0A8H4KP23</accession>
<evidence type="ECO:0000313" key="9">
    <source>
        <dbReference type="Proteomes" id="UP000605986"/>
    </source>
</evidence>
<feature type="domain" description="Rhodopsin" evidence="7">
    <location>
        <begin position="25"/>
        <end position="270"/>
    </location>
</feature>
<gene>
    <name evidence="8" type="ORF">F53441_2710</name>
</gene>
<protein>
    <recommendedName>
        <fullName evidence="7">Rhodopsin domain-containing protein</fullName>
    </recommendedName>
</protein>
<evidence type="ECO:0000259" key="7">
    <source>
        <dbReference type="Pfam" id="PF20684"/>
    </source>
</evidence>
<dbReference type="AlphaFoldDB" id="A0A8H4KP23"/>
<comment type="similarity">
    <text evidence="5">Belongs to the SAT4 family.</text>
</comment>
<evidence type="ECO:0000256" key="1">
    <source>
        <dbReference type="ARBA" id="ARBA00004141"/>
    </source>
</evidence>
<dbReference type="InterPro" id="IPR052337">
    <property type="entry name" value="SAT4-like"/>
</dbReference>
<sequence length="345" mass="39161">MAPGKEDLLVMEWTLITLSTVVIAARLHLRLGIQKQRLLASDICMTAAWAMGIVVAAFCITFIRLRVMEEDIEPSLKYFDGTKDEKRHIRKLLWVSTLPFISAFYICKAALLCVYYQVIPNFMRRRRMFLWGTVGFVALSYTITLIMFFTTCTPISRFWSFDPERQCLVGTWMAFARTAWALNFAGDIFIFALPWTIVPDLMVKGWLRVGIYFTFLLGLINMIMSIVRFVKIYSGNDAELSLVTIHFWNSLDLYIGLVIACLPALRPYFKVATESRAFNYVKGKTFSRSGGQTSTMDSRASGIRLPSKAAPGPFVTPMERLSQQSPYDTDSMMEGKVGGIQAQKV</sequence>
<keyword evidence="4 6" id="KW-0472">Membrane</keyword>
<keyword evidence="2 6" id="KW-0812">Transmembrane</keyword>
<evidence type="ECO:0000256" key="3">
    <source>
        <dbReference type="ARBA" id="ARBA00022989"/>
    </source>
</evidence>
<dbReference type="OrthoDB" id="5273647at2759"/>
<feature type="transmembrane region" description="Helical" evidence="6">
    <location>
        <begin position="128"/>
        <end position="149"/>
    </location>
</feature>
<feature type="transmembrane region" description="Helical" evidence="6">
    <location>
        <begin position="247"/>
        <end position="265"/>
    </location>
</feature>
<keyword evidence="3 6" id="KW-1133">Transmembrane helix</keyword>